<dbReference type="Proteomes" id="UP001589709">
    <property type="component" value="Unassembled WGS sequence"/>
</dbReference>
<dbReference type="Gene3D" id="3.30.70.100">
    <property type="match status" value="1"/>
</dbReference>
<comment type="caution">
    <text evidence="2">The sequence shown here is derived from an EMBL/GenBank/DDBJ whole genome shotgun (WGS) entry which is preliminary data.</text>
</comment>
<accession>A0ABV5N7P9</accession>
<sequence>MIRHLVLFKLNEGVERDDPRVVEGVAAFRALDGKVPEIRSWELGWNVSDRPDAYDFALNSSFDDPEALRRYVQHPEHQAGAALWRAFATWVVADYAF</sequence>
<dbReference type="PROSITE" id="PS51502">
    <property type="entry name" value="S_R_A_B_BARREL"/>
    <property type="match status" value="1"/>
</dbReference>
<gene>
    <name evidence="2" type="ORF">ACFF45_27235</name>
</gene>
<dbReference type="Pfam" id="PF07876">
    <property type="entry name" value="Dabb"/>
    <property type="match status" value="1"/>
</dbReference>
<reference evidence="2 3" key="1">
    <citation type="submission" date="2024-09" db="EMBL/GenBank/DDBJ databases">
        <authorList>
            <person name="Sun Q."/>
            <person name="Mori K."/>
        </authorList>
    </citation>
    <scope>NUCLEOTIDE SEQUENCE [LARGE SCALE GENOMIC DNA]</scope>
    <source>
        <strain evidence="2 3">JCM 6917</strain>
    </source>
</reference>
<dbReference type="PANTHER" id="PTHR37832:SF1">
    <property type="entry name" value="STRESS-RESPONSE A_B BARREL DOMAIN-CONTAINING PROTEIN"/>
    <property type="match status" value="1"/>
</dbReference>
<dbReference type="RefSeq" id="WP_381349211.1">
    <property type="nucleotide sequence ID" value="NZ_JBHMCY010000065.1"/>
</dbReference>
<dbReference type="SUPFAM" id="SSF54909">
    <property type="entry name" value="Dimeric alpha+beta barrel"/>
    <property type="match status" value="1"/>
</dbReference>
<dbReference type="EMBL" id="JBHMCY010000065">
    <property type="protein sequence ID" value="MFB9466308.1"/>
    <property type="molecule type" value="Genomic_DNA"/>
</dbReference>
<proteinExistence type="predicted"/>
<evidence type="ECO:0000313" key="2">
    <source>
        <dbReference type="EMBL" id="MFB9466308.1"/>
    </source>
</evidence>
<dbReference type="SMART" id="SM00886">
    <property type="entry name" value="Dabb"/>
    <property type="match status" value="1"/>
</dbReference>
<organism evidence="2 3">
    <name type="scientific">Streptomyces cinereospinus</name>
    <dbReference type="NCBI Taxonomy" id="285561"/>
    <lineage>
        <taxon>Bacteria</taxon>
        <taxon>Bacillati</taxon>
        <taxon>Actinomycetota</taxon>
        <taxon>Actinomycetes</taxon>
        <taxon>Kitasatosporales</taxon>
        <taxon>Streptomycetaceae</taxon>
        <taxon>Streptomyces</taxon>
    </lineage>
</organism>
<dbReference type="InterPro" id="IPR013097">
    <property type="entry name" value="Dabb"/>
</dbReference>
<protein>
    <submittedName>
        <fullName evidence="2">Dabb family protein</fullName>
    </submittedName>
</protein>
<dbReference type="InterPro" id="IPR011008">
    <property type="entry name" value="Dimeric_a/b-barrel"/>
</dbReference>
<keyword evidence="3" id="KW-1185">Reference proteome</keyword>
<evidence type="ECO:0000259" key="1">
    <source>
        <dbReference type="PROSITE" id="PS51502"/>
    </source>
</evidence>
<feature type="domain" description="Stress-response A/B barrel" evidence="1">
    <location>
        <begin position="2"/>
        <end position="95"/>
    </location>
</feature>
<name>A0ABV5N7P9_9ACTN</name>
<evidence type="ECO:0000313" key="3">
    <source>
        <dbReference type="Proteomes" id="UP001589709"/>
    </source>
</evidence>
<dbReference type="PANTHER" id="PTHR37832">
    <property type="entry name" value="BLL2683 PROTEIN"/>
    <property type="match status" value="1"/>
</dbReference>